<organism evidence="9">
    <name type="scientific">Tanacetum cinerariifolium</name>
    <name type="common">Dalmatian daisy</name>
    <name type="synonym">Chrysanthemum cinerariifolium</name>
    <dbReference type="NCBI Taxonomy" id="118510"/>
    <lineage>
        <taxon>Eukaryota</taxon>
        <taxon>Viridiplantae</taxon>
        <taxon>Streptophyta</taxon>
        <taxon>Embryophyta</taxon>
        <taxon>Tracheophyta</taxon>
        <taxon>Spermatophyta</taxon>
        <taxon>Magnoliopsida</taxon>
        <taxon>eudicotyledons</taxon>
        <taxon>Gunneridae</taxon>
        <taxon>Pentapetalae</taxon>
        <taxon>asterids</taxon>
        <taxon>campanulids</taxon>
        <taxon>Asterales</taxon>
        <taxon>Asteraceae</taxon>
        <taxon>Asteroideae</taxon>
        <taxon>Anthemideae</taxon>
        <taxon>Anthemidinae</taxon>
        <taxon>Tanacetum</taxon>
    </lineage>
</organism>
<evidence type="ECO:0000256" key="1">
    <source>
        <dbReference type="ARBA" id="ARBA00022679"/>
    </source>
</evidence>
<accession>A0A699IY97</accession>
<dbReference type="InterPro" id="IPR041373">
    <property type="entry name" value="RT_RNaseH"/>
</dbReference>
<feature type="domain" description="Integrase catalytic" evidence="8">
    <location>
        <begin position="114"/>
        <end position="238"/>
    </location>
</feature>
<dbReference type="GO" id="GO:0015074">
    <property type="term" value="P:DNA integration"/>
    <property type="evidence" value="ECO:0007669"/>
    <property type="project" value="InterPro"/>
</dbReference>
<protein>
    <submittedName>
        <fullName evidence="9">Reverse transcriptase</fullName>
    </submittedName>
</protein>
<keyword evidence="2" id="KW-0548">Nucleotidyltransferase</keyword>
<dbReference type="PROSITE" id="PS50994">
    <property type="entry name" value="INTEGRASE"/>
    <property type="match status" value="1"/>
</dbReference>
<comment type="caution">
    <text evidence="9">The sequence shown here is derived from an EMBL/GenBank/DDBJ whole genome shotgun (WGS) entry which is preliminary data.</text>
</comment>
<dbReference type="GO" id="GO:0003964">
    <property type="term" value="F:RNA-directed DNA polymerase activity"/>
    <property type="evidence" value="ECO:0007669"/>
    <property type="project" value="UniProtKB-KW"/>
</dbReference>
<dbReference type="Pfam" id="PF17917">
    <property type="entry name" value="RT_RNaseH"/>
    <property type="match status" value="1"/>
</dbReference>
<keyword evidence="6 9" id="KW-0695">RNA-directed DNA polymerase</keyword>
<sequence>MSQLITLALPNFSEPFDITTDASGVAMGAVLSHKDKPISFFSKKLCDKMKGNSTYIRELYAITEAVKKSRQYLLGRKFQVFTDHHSLKHLLTQTVQTPEQHKWLTKLMGYDFELHYKPGKENKVADALSRPEQTALMAISLLIAAWLEDLRAYYRSNPEGQQLLQKITSNAMPSQYTATTIASIFLKDIYRLHGIPNSITSDSDPLFLSHFWTQLFKQLGTKLRHSSAYHPQTDGQTEVGHHPKTIGKGNHGRGEAALPKLSY</sequence>
<evidence type="ECO:0000313" key="9">
    <source>
        <dbReference type="EMBL" id="GEZ96356.1"/>
    </source>
</evidence>
<dbReference type="GO" id="GO:0016787">
    <property type="term" value="F:hydrolase activity"/>
    <property type="evidence" value="ECO:0007669"/>
    <property type="project" value="UniProtKB-KW"/>
</dbReference>
<dbReference type="Gene3D" id="3.30.420.10">
    <property type="entry name" value="Ribonuclease H-like superfamily/Ribonuclease H"/>
    <property type="match status" value="1"/>
</dbReference>
<dbReference type="AlphaFoldDB" id="A0A699IY97"/>
<dbReference type="EMBL" id="BKCJ010348420">
    <property type="protein sequence ID" value="GEZ96356.1"/>
    <property type="molecule type" value="Genomic_DNA"/>
</dbReference>
<gene>
    <name evidence="9" type="ORF">Tci_568329</name>
</gene>
<dbReference type="InterPro" id="IPR001584">
    <property type="entry name" value="Integrase_cat-core"/>
</dbReference>
<dbReference type="GO" id="GO:0003676">
    <property type="term" value="F:nucleic acid binding"/>
    <property type="evidence" value="ECO:0007669"/>
    <property type="project" value="InterPro"/>
</dbReference>
<evidence type="ECO:0000256" key="6">
    <source>
        <dbReference type="ARBA" id="ARBA00022918"/>
    </source>
</evidence>
<dbReference type="SUPFAM" id="SSF53098">
    <property type="entry name" value="Ribonuclease H-like"/>
    <property type="match status" value="1"/>
</dbReference>
<dbReference type="PANTHER" id="PTHR37984:SF5">
    <property type="entry name" value="PROTEIN NYNRIN-LIKE"/>
    <property type="match status" value="1"/>
</dbReference>
<evidence type="ECO:0000256" key="5">
    <source>
        <dbReference type="ARBA" id="ARBA00022801"/>
    </source>
</evidence>
<feature type="region of interest" description="Disordered" evidence="7">
    <location>
        <begin position="227"/>
        <end position="263"/>
    </location>
</feature>
<proteinExistence type="predicted"/>
<evidence type="ECO:0000259" key="8">
    <source>
        <dbReference type="PROSITE" id="PS50994"/>
    </source>
</evidence>
<dbReference type="CDD" id="cd09274">
    <property type="entry name" value="RNase_HI_RT_Ty3"/>
    <property type="match status" value="1"/>
</dbReference>
<dbReference type="InterPro" id="IPR050951">
    <property type="entry name" value="Retrovirus_Pol_polyprotein"/>
</dbReference>
<evidence type="ECO:0000256" key="3">
    <source>
        <dbReference type="ARBA" id="ARBA00022722"/>
    </source>
</evidence>
<keyword evidence="1" id="KW-0808">Transferase</keyword>
<name>A0A699IY97_TANCI</name>
<dbReference type="PANTHER" id="PTHR37984">
    <property type="entry name" value="PROTEIN CBG26694"/>
    <property type="match status" value="1"/>
</dbReference>
<reference evidence="9" key="1">
    <citation type="journal article" date="2019" name="Sci. Rep.">
        <title>Draft genome of Tanacetum cinerariifolium, the natural source of mosquito coil.</title>
        <authorList>
            <person name="Yamashiro T."/>
            <person name="Shiraishi A."/>
            <person name="Satake H."/>
            <person name="Nakayama K."/>
        </authorList>
    </citation>
    <scope>NUCLEOTIDE SEQUENCE</scope>
</reference>
<evidence type="ECO:0000256" key="2">
    <source>
        <dbReference type="ARBA" id="ARBA00022695"/>
    </source>
</evidence>
<evidence type="ECO:0000256" key="7">
    <source>
        <dbReference type="SAM" id="MobiDB-lite"/>
    </source>
</evidence>
<dbReference type="InterPro" id="IPR043502">
    <property type="entry name" value="DNA/RNA_pol_sf"/>
</dbReference>
<dbReference type="GO" id="GO:0004519">
    <property type="term" value="F:endonuclease activity"/>
    <property type="evidence" value="ECO:0007669"/>
    <property type="project" value="UniProtKB-KW"/>
</dbReference>
<dbReference type="Gene3D" id="3.10.20.370">
    <property type="match status" value="1"/>
</dbReference>
<dbReference type="InterPro" id="IPR012337">
    <property type="entry name" value="RNaseH-like_sf"/>
</dbReference>
<dbReference type="SUPFAM" id="SSF56672">
    <property type="entry name" value="DNA/RNA polymerases"/>
    <property type="match status" value="1"/>
</dbReference>
<dbReference type="InterPro" id="IPR036397">
    <property type="entry name" value="RNaseH_sf"/>
</dbReference>
<keyword evidence="5" id="KW-0378">Hydrolase</keyword>
<keyword evidence="3" id="KW-0540">Nuclease</keyword>
<keyword evidence="4" id="KW-0255">Endonuclease</keyword>
<evidence type="ECO:0000256" key="4">
    <source>
        <dbReference type="ARBA" id="ARBA00022759"/>
    </source>
</evidence>